<dbReference type="Gene3D" id="3.30.460.10">
    <property type="entry name" value="Beta Polymerase, domain 2"/>
    <property type="match status" value="1"/>
</dbReference>
<evidence type="ECO:0000313" key="2">
    <source>
        <dbReference type="EMBL" id="MEN3238995.1"/>
    </source>
</evidence>
<evidence type="ECO:0000313" key="3">
    <source>
        <dbReference type="Proteomes" id="UP001407347"/>
    </source>
</evidence>
<dbReference type="Gene3D" id="1.20.120.330">
    <property type="entry name" value="Nucleotidyltransferases domain 2"/>
    <property type="match status" value="1"/>
</dbReference>
<dbReference type="Proteomes" id="UP001407347">
    <property type="component" value="Unassembled WGS sequence"/>
</dbReference>
<dbReference type="PROSITE" id="PS50910">
    <property type="entry name" value="HEPN"/>
    <property type="match status" value="1"/>
</dbReference>
<proteinExistence type="predicted"/>
<gene>
    <name evidence="2" type="ORF">PUR29_36780</name>
</gene>
<accession>A0ABV0A769</accession>
<dbReference type="Pfam" id="PF05168">
    <property type="entry name" value="HEPN"/>
    <property type="match status" value="1"/>
</dbReference>
<dbReference type="CDD" id="cd05403">
    <property type="entry name" value="NT_KNTase_like"/>
    <property type="match status" value="1"/>
</dbReference>
<reference evidence="2 3" key="1">
    <citation type="journal article" date="2023" name="PLoS ONE">
        <title>Complete genome assembly of Hawai'i environmental nontuberculous mycobacteria reveals unexpected co-isolation with methylobacteria.</title>
        <authorList>
            <person name="Hendrix J."/>
            <person name="Epperson L.E."/>
            <person name="Tong E.I."/>
            <person name="Chan Y.L."/>
            <person name="Hasan N.A."/>
            <person name="Dawrs S.N."/>
            <person name="Norton G.J."/>
            <person name="Virdi R."/>
            <person name="Crooks J.L."/>
            <person name="Chan E.D."/>
            <person name="Honda J.R."/>
            <person name="Strong M."/>
        </authorList>
    </citation>
    <scope>NUCLEOTIDE SEQUENCE [LARGE SCALE GENOMIC DNA]</scope>
    <source>
        <strain evidence="2 3">NJH_HI04-1</strain>
    </source>
</reference>
<dbReference type="InterPro" id="IPR052548">
    <property type="entry name" value="Type_VII_TA_antitoxin"/>
</dbReference>
<feature type="domain" description="HEPN" evidence="1">
    <location>
        <begin position="191"/>
        <end position="311"/>
    </location>
</feature>
<dbReference type="EMBL" id="JAQYXP010000011">
    <property type="protein sequence ID" value="MEN3238995.1"/>
    <property type="molecule type" value="Genomic_DNA"/>
</dbReference>
<sequence>MPMQHPDLQRCLLTHHPGLLPQKETSLRPGSGFSRRLGQFHIGGYKFEDAQKTKLSEKARRGRILKLVLFGSYARGDWVEDRGSGYLSDYDLLVVVNDARFAEPYEAWEKAEERLLQELSLGGRLATPVNVIVHTLQDVNDQLAQGRPFFVDIARDGIVLHELAGFPFAEPKPLTEEERRAEAARNFEHWFPNAIEFQAGATFYRDRGNLGIAAFELHQATERLYHCVLLVLTLYSPKLHRLTKLRSQAESIDARLIPVWPRDTKFARRCFALLNRAYVDARYSPHYEITPEELAWLVEQVTALQESVAAICAERLESAGASRPES</sequence>
<keyword evidence="3" id="KW-1185">Reference proteome</keyword>
<name>A0ABV0A769_9HYPH</name>
<dbReference type="SMART" id="SM00748">
    <property type="entry name" value="HEPN"/>
    <property type="match status" value="1"/>
</dbReference>
<dbReference type="Pfam" id="PF01909">
    <property type="entry name" value="NTP_transf_2"/>
    <property type="match status" value="1"/>
</dbReference>
<dbReference type="InterPro" id="IPR007842">
    <property type="entry name" value="HEPN_dom"/>
</dbReference>
<evidence type="ECO:0000259" key="1">
    <source>
        <dbReference type="PROSITE" id="PS50910"/>
    </source>
</evidence>
<dbReference type="SUPFAM" id="SSF81593">
    <property type="entry name" value="Nucleotidyltransferase substrate binding subunit/domain"/>
    <property type="match status" value="1"/>
</dbReference>
<dbReference type="InterPro" id="IPR002934">
    <property type="entry name" value="Polymerase_NTP_transf_dom"/>
</dbReference>
<organism evidence="2 3">
    <name type="scientific">Methylobacterium ajmalii</name>
    <dbReference type="NCBI Taxonomy" id="2738439"/>
    <lineage>
        <taxon>Bacteria</taxon>
        <taxon>Pseudomonadati</taxon>
        <taxon>Pseudomonadota</taxon>
        <taxon>Alphaproteobacteria</taxon>
        <taxon>Hyphomicrobiales</taxon>
        <taxon>Methylobacteriaceae</taxon>
        <taxon>Methylobacterium</taxon>
    </lineage>
</organism>
<dbReference type="InterPro" id="IPR043519">
    <property type="entry name" value="NT_sf"/>
</dbReference>
<comment type="caution">
    <text evidence="2">The sequence shown here is derived from an EMBL/GenBank/DDBJ whole genome shotgun (WGS) entry which is preliminary data.</text>
</comment>
<dbReference type="SUPFAM" id="SSF81301">
    <property type="entry name" value="Nucleotidyltransferase"/>
    <property type="match status" value="1"/>
</dbReference>
<dbReference type="PANTHER" id="PTHR33933:SF1">
    <property type="entry name" value="PROTEIN ADENYLYLTRANSFERASE MNTA-RELATED"/>
    <property type="match status" value="1"/>
</dbReference>
<protein>
    <submittedName>
        <fullName evidence="2">HEPN domain-containing protein</fullName>
    </submittedName>
</protein>
<dbReference type="PANTHER" id="PTHR33933">
    <property type="entry name" value="NUCLEOTIDYLTRANSFERASE"/>
    <property type="match status" value="1"/>
</dbReference>